<dbReference type="AlphaFoldDB" id="A0AA51X5Y0"/>
<dbReference type="EMBL" id="CP133548">
    <property type="protein sequence ID" value="WMS86543.1"/>
    <property type="molecule type" value="Genomic_DNA"/>
</dbReference>
<proteinExistence type="predicted"/>
<organism evidence="2 3">
    <name type="scientific">Pleionea litopenaei</name>
    <dbReference type="NCBI Taxonomy" id="3070815"/>
    <lineage>
        <taxon>Bacteria</taxon>
        <taxon>Pseudomonadati</taxon>
        <taxon>Pseudomonadota</taxon>
        <taxon>Gammaproteobacteria</taxon>
        <taxon>Oceanospirillales</taxon>
        <taxon>Pleioneaceae</taxon>
        <taxon>Pleionea</taxon>
    </lineage>
</organism>
<name>A0AA51X5Y0_9GAMM</name>
<gene>
    <name evidence="2" type="ORF">Q9312_15085</name>
</gene>
<reference evidence="2 3" key="1">
    <citation type="submission" date="2023-08" db="EMBL/GenBank/DDBJ databases">
        <title>Pleionea litopenaei sp. nov., isolated from stomach of juvenile Litopenaeus vannamei.</title>
        <authorList>
            <person name="Rho A.M."/>
            <person name="Hwang C.Y."/>
        </authorList>
    </citation>
    <scope>NUCLEOTIDE SEQUENCE [LARGE SCALE GENOMIC DNA]</scope>
    <source>
        <strain evidence="2 3">HL-JVS1</strain>
    </source>
</reference>
<dbReference type="RefSeq" id="WP_309201688.1">
    <property type="nucleotide sequence ID" value="NZ_CP133548.1"/>
</dbReference>
<evidence type="ECO:0000313" key="2">
    <source>
        <dbReference type="EMBL" id="WMS86543.1"/>
    </source>
</evidence>
<dbReference type="KEGG" id="plei:Q9312_15085"/>
<sequence>MASWIEKPCIDLLKKLNDIPLDDKRESRQLTILMNGLAEINKEMMRRAAESVRMQIGGEASSPEPVTKPKATTEPAAESKKVMNDVPDLDDFDSFDEELDMIEQTLIRSISD</sequence>
<dbReference type="Proteomes" id="UP001239782">
    <property type="component" value="Chromosome"/>
</dbReference>
<evidence type="ECO:0000313" key="3">
    <source>
        <dbReference type="Proteomes" id="UP001239782"/>
    </source>
</evidence>
<keyword evidence="3" id="KW-1185">Reference proteome</keyword>
<protein>
    <submittedName>
        <fullName evidence="2">Uncharacterized protein</fullName>
    </submittedName>
</protein>
<evidence type="ECO:0000256" key="1">
    <source>
        <dbReference type="SAM" id="MobiDB-lite"/>
    </source>
</evidence>
<feature type="region of interest" description="Disordered" evidence="1">
    <location>
        <begin position="51"/>
        <end position="89"/>
    </location>
</feature>
<accession>A0AA51X5Y0</accession>